<protein>
    <submittedName>
        <fullName evidence="2">CHAT domain-containing protein</fullName>
    </submittedName>
</protein>
<dbReference type="RefSeq" id="WP_144634075.1">
    <property type="nucleotide sequence ID" value="NZ_BNAX01000015.1"/>
</dbReference>
<dbReference type="OrthoDB" id="4149784at2"/>
<dbReference type="Proteomes" id="UP000318578">
    <property type="component" value="Unassembled WGS sequence"/>
</dbReference>
<evidence type="ECO:0000259" key="1">
    <source>
        <dbReference type="Pfam" id="PF12770"/>
    </source>
</evidence>
<keyword evidence="3" id="KW-1185">Reference proteome</keyword>
<evidence type="ECO:0000313" key="2">
    <source>
        <dbReference type="EMBL" id="TVT25109.1"/>
    </source>
</evidence>
<organism evidence="2 3">
    <name type="scientific">Amycolatopsis acidiphila</name>
    <dbReference type="NCBI Taxonomy" id="715473"/>
    <lineage>
        <taxon>Bacteria</taxon>
        <taxon>Bacillati</taxon>
        <taxon>Actinomycetota</taxon>
        <taxon>Actinomycetes</taxon>
        <taxon>Pseudonocardiales</taxon>
        <taxon>Pseudonocardiaceae</taxon>
        <taxon>Amycolatopsis</taxon>
    </lineage>
</organism>
<reference evidence="2 3" key="1">
    <citation type="submission" date="2019-07" db="EMBL/GenBank/DDBJ databases">
        <title>New species of Amycolatopsis and Streptomyces.</title>
        <authorList>
            <person name="Duangmal K."/>
            <person name="Teo W.F.A."/>
            <person name="Lipun K."/>
        </authorList>
    </citation>
    <scope>NUCLEOTIDE SEQUENCE [LARGE SCALE GENOMIC DNA]</scope>
    <source>
        <strain evidence="2 3">JCM 30562</strain>
    </source>
</reference>
<feature type="domain" description="CHAT" evidence="1">
    <location>
        <begin position="859"/>
        <end position="1148"/>
    </location>
</feature>
<dbReference type="InterPro" id="IPR024983">
    <property type="entry name" value="CHAT_dom"/>
</dbReference>
<accession>A0A558ALF3</accession>
<dbReference type="AlphaFoldDB" id="A0A558ALF3"/>
<dbReference type="Pfam" id="PF12770">
    <property type="entry name" value="CHAT"/>
    <property type="match status" value="1"/>
</dbReference>
<dbReference type="EMBL" id="VJZA01000004">
    <property type="protein sequence ID" value="TVT25109.1"/>
    <property type="molecule type" value="Genomic_DNA"/>
</dbReference>
<gene>
    <name evidence="2" type="ORF">FNH06_04650</name>
</gene>
<name>A0A558ALF3_9PSEU</name>
<proteinExistence type="predicted"/>
<sequence length="1149" mass="124278">MTTTDRDEQLRREAARLEALLDDEQMTEERWLAEAEDSLAVLARLAEDPLVPVRLPGCTARILALRYAVTSEVDDLDNTADLLSATVPTLPGSYPDLVEELTLLADARREQYRIREDRTLLPEAIEAATRATAVLGPDHPLAPACHLQLAELRFLLSDCEPRGDTLDRIAESLAIAVRGDVTPEEWGWYGEILYERGTAKEDPADLRAAAHWLSRAAEQQDDAWLSWATAADACLALFDLTQDIAAADQVVEYATRVLGLPLPKPELAQEYHYHRLNAAFLVGERPGLRAYLGAHPALDWVAQAQSALDLADDPDVTPLLAFQVTSGWIYLMSHVPEQVAPRIADLAPLFENLDRLLELAGQLSDVPPEYHLVLAAVAELMRNQQRIVYGDRDAGFQATRAALACPELADLHPTLRSMIAMASTQVGTATGALAPLDAGLGMLMSHDVSDDREASAIGLFFEAMAQFRLGAQPSESYPKLRRVWEMLMALPPGPSTELVTAMVESLVRVLMAGLGDSPPPTSAHAAANRLWTAELVQPMVLAERVTVAAMAKDSATLRTVCQELDLGGSTGLSGPIRGMAYNELSKMDPHDSEALRVAIEEYEAYVAKLVSERHPSLEHFALALAEALRRRNGPGDRARSRRLGLEVLRNAAWSVLLQSGSEAALRVARSATAAADRVTAWCRADGSFEELVQVLDERRGLVLRAANSSRTITEQLADLGETGLAARWEAASGHDDELVPGLDPHWGALRRSVLRTLGAEELVAPTSVDSLRAALGVHGSDLLAYLVPGTDYHGALLVVVPVRGNVIVEALPGLESGSALAEYQAAYDQWYQADDPAGEEYERWREALRSVCAWAWAAGASQVLRAGRAVAGGRDPRVVLVPVGNLGAVPWHAAFRRIEDKERYLVQDATVSYVPSGQLLCEAVHRPEVTSGRPVLVGNPAGNLGPGAYEAFSVREAFYPAGSLLGTLPRPWVADGAGTAGELLERLGGPLPLVHLACHAEADLRQPLRSTIELADGDVSSTELLRLSPTRALELGLAVLAGCTTNASGVDHDEALSLSTTFLAIGARTVIGSLWLVPAGRATVQLMFLFHHNLRQHGLPPAEALRRAQLWLLDPQRSCPDTMPLALRALPLDPDDSIECWAGFTHQGC</sequence>
<evidence type="ECO:0000313" key="3">
    <source>
        <dbReference type="Proteomes" id="UP000318578"/>
    </source>
</evidence>
<comment type="caution">
    <text evidence="2">The sequence shown here is derived from an EMBL/GenBank/DDBJ whole genome shotgun (WGS) entry which is preliminary data.</text>
</comment>